<dbReference type="Proteomes" id="UP000515908">
    <property type="component" value="Chromosome 04"/>
</dbReference>
<organism evidence="1 2">
    <name type="scientific">Angomonas deanei</name>
    <dbReference type="NCBI Taxonomy" id="59799"/>
    <lineage>
        <taxon>Eukaryota</taxon>
        <taxon>Discoba</taxon>
        <taxon>Euglenozoa</taxon>
        <taxon>Kinetoplastea</taxon>
        <taxon>Metakinetoplastina</taxon>
        <taxon>Trypanosomatida</taxon>
        <taxon>Trypanosomatidae</taxon>
        <taxon>Strigomonadinae</taxon>
        <taxon>Angomonas</taxon>
    </lineage>
</organism>
<dbReference type="EMBL" id="LR877148">
    <property type="protein sequence ID" value="CAD2215219.1"/>
    <property type="molecule type" value="Genomic_DNA"/>
</dbReference>
<dbReference type="OrthoDB" id="273474at2759"/>
<protein>
    <submittedName>
        <fullName evidence="1">Uncharacterized protein</fullName>
    </submittedName>
</protein>
<sequence length="400" mass="47686">MKIFQCFENNAITLQLGNSPILYLTIQHWMAAYQQNRHNCIQFQKETIFEIPINNNENNNKLILFRHPFARLRSKENVSLFSQILKRLNKNNLDFYYAQYFQPVLFSEPLACIDRLLLLSVGYDNSFLNLYTKLLKKESPCFFVFLFQHALQSYALKYAESESFVSSNPNFQNISKIIIITNFIVAAYLEHIRYRIKLLSTEPQLFHVIEKENETKFQILTNGVSYLFRVVEFYLRSEKRSHVLVGTELLKSMLYYFKNYSCEHLLNWSETQISSFYHFRNSRRVMTNFNVCRFRENMLNDSLLFSDVFVFGHFALETHFNKKINNENENFSVPKEYLEDDEEDVIAHHEKNKNNNISLSIGERILLHLLRQQFKIYKNQSDLDTTEHNIINIHTIIIIH</sequence>
<evidence type="ECO:0000313" key="2">
    <source>
        <dbReference type="Proteomes" id="UP000515908"/>
    </source>
</evidence>
<accession>A0A7G2C6L9</accession>
<reference evidence="1 2" key="1">
    <citation type="submission" date="2020-08" db="EMBL/GenBank/DDBJ databases">
        <authorList>
            <person name="Newling K."/>
            <person name="Davey J."/>
            <person name="Forrester S."/>
        </authorList>
    </citation>
    <scope>NUCLEOTIDE SEQUENCE [LARGE SCALE GENOMIC DNA]</scope>
    <source>
        <strain evidence="2">Crithidia deanei Carvalho (ATCC PRA-265)</strain>
    </source>
</reference>
<keyword evidence="2" id="KW-1185">Reference proteome</keyword>
<name>A0A7G2C6L9_9TRYP</name>
<gene>
    <name evidence="1" type="ORF">ADEAN_000267400</name>
</gene>
<dbReference type="AlphaFoldDB" id="A0A7G2C6L9"/>
<evidence type="ECO:0000313" key="1">
    <source>
        <dbReference type="EMBL" id="CAD2215219.1"/>
    </source>
</evidence>
<dbReference type="VEuPathDB" id="TriTrypDB:ADEAN_000267400"/>
<proteinExistence type="predicted"/>